<dbReference type="InterPro" id="IPR051048">
    <property type="entry name" value="Peptidase_S8/S53_subtilisin"/>
</dbReference>
<dbReference type="InterPro" id="IPR023827">
    <property type="entry name" value="Peptidase_S8_Asp-AS"/>
</dbReference>
<keyword evidence="4 5" id="KW-0720">Serine protease</keyword>
<comment type="caution">
    <text evidence="7">The sequence shown here is derived from an EMBL/GenBank/DDBJ whole genome shotgun (WGS) entry which is preliminary data.</text>
</comment>
<reference evidence="7 8" key="1">
    <citation type="submission" date="2017-01" db="EMBL/GenBank/DDBJ databases">
        <title>Draft genome sequence of Bacillus oleronius.</title>
        <authorList>
            <person name="Allam M."/>
        </authorList>
    </citation>
    <scope>NUCLEOTIDE SEQUENCE [LARGE SCALE GENOMIC DNA]</scope>
    <source>
        <strain evidence="7 8">DSM 9356</strain>
    </source>
</reference>
<name>A0A8E2I410_9BACI</name>
<dbReference type="SUPFAM" id="SSF52743">
    <property type="entry name" value="Subtilisin-like"/>
    <property type="match status" value="1"/>
</dbReference>
<feature type="active site" description="Charge relay system" evidence="5">
    <location>
        <position position="258"/>
    </location>
</feature>
<dbReference type="InterPro" id="IPR034202">
    <property type="entry name" value="Subtilisin_Carlsberg-like"/>
</dbReference>
<evidence type="ECO:0000256" key="2">
    <source>
        <dbReference type="ARBA" id="ARBA00022670"/>
    </source>
</evidence>
<protein>
    <submittedName>
        <fullName evidence="7">Peptidase S8</fullName>
    </submittedName>
</protein>
<organism evidence="7 8">
    <name type="scientific">Heyndrickxia oleronia</name>
    <dbReference type="NCBI Taxonomy" id="38875"/>
    <lineage>
        <taxon>Bacteria</taxon>
        <taxon>Bacillati</taxon>
        <taxon>Bacillota</taxon>
        <taxon>Bacilli</taxon>
        <taxon>Bacillales</taxon>
        <taxon>Bacillaceae</taxon>
        <taxon>Heyndrickxia</taxon>
    </lineage>
</organism>
<dbReference type="AlphaFoldDB" id="A0A8E2I410"/>
<evidence type="ECO:0000259" key="6">
    <source>
        <dbReference type="Pfam" id="PF00082"/>
    </source>
</evidence>
<accession>A0A8E2I410</accession>
<evidence type="ECO:0000256" key="1">
    <source>
        <dbReference type="ARBA" id="ARBA00011073"/>
    </source>
</evidence>
<dbReference type="Pfam" id="PF00082">
    <property type="entry name" value="Peptidase_S8"/>
    <property type="match status" value="1"/>
</dbReference>
<dbReference type="EMBL" id="MTLA01000337">
    <property type="protein sequence ID" value="OOP66276.1"/>
    <property type="molecule type" value="Genomic_DNA"/>
</dbReference>
<dbReference type="RefSeq" id="WP_235849825.1">
    <property type="nucleotide sequence ID" value="NZ_MTLA01000337.1"/>
</dbReference>
<feature type="domain" description="Peptidase S8/S53" evidence="6">
    <location>
        <begin position="48"/>
        <end position="259"/>
    </location>
</feature>
<sequence>MEKSSISLKYDFKVEPIRINKVLRVLSEDHNLLDLIKARDIWDQTDKGDGIITAVIDSGIENHRDLAGNVIGGYNFTEDDGSDPYHFQDYIGHGTHVAGIIAASPERDNGVVGVAPRSKLLILKVINKNGVGNFSHLIQAIDHAMNWVGPRGQKVSIINMSLGGSEYNEELHRIIKRARKQGIVLVAAAGNEGDGKGETVELSYPGFYKEVIQVGSISKYNIPSSFSNSNVNLDIVGPGEDILSTHLNNNYAELTGTSM</sequence>
<evidence type="ECO:0000313" key="8">
    <source>
        <dbReference type="Proteomes" id="UP000189761"/>
    </source>
</evidence>
<dbReference type="PROSITE" id="PS00136">
    <property type="entry name" value="SUBTILASE_ASP"/>
    <property type="match status" value="1"/>
</dbReference>
<feature type="active site" description="Charge relay system" evidence="5">
    <location>
        <position position="93"/>
    </location>
</feature>
<dbReference type="PROSITE" id="PS00137">
    <property type="entry name" value="SUBTILASE_HIS"/>
    <property type="match status" value="1"/>
</dbReference>
<dbReference type="Gene3D" id="3.40.50.200">
    <property type="entry name" value="Peptidase S8/S53 domain"/>
    <property type="match status" value="1"/>
</dbReference>
<keyword evidence="3 5" id="KW-0378">Hydrolase</keyword>
<feature type="non-terminal residue" evidence="7">
    <location>
        <position position="259"/>
    </location>
</feature>
<keyword evidence="8" id="KW-1185">Reference proteome</keyword>
<keyword evidence="2 5" id="KW-0645">Protease</keyword>
<gene>
    <name evidence="7" type="ORF">BWZ43_21815</name>
</gene>
<dbReference type="Proteomes" id="UP000189761">
    <property type="component" value="Unassembled WGS sequence"/>
</dbReference>
<comment type="similarity">
    <text evidence="1 5">Belongs to the peptidase S8 family.</text>
</comment>
<dbReference type="InterPro" id="IPR036852">
    <property type="entry name" value="Peptidase_S8/S53_dom_sf"/>
</dbReference>
<evidence type="ECO:0000256" key="5">
    <source>
        <dbReference type="PROSITE-ProRule" id="PRU01240"/>
    </source>
</evidence>
<proteinExistence type="inferred from homology"/>
<dbReference type="CDD" id="cd07477">
    <property type="entry name" value="Peptidases_S8_Subtilisin_subset"/>
    <property type="match status" value="1"/>
</dbReference>
<dbReference type="GO" id="GO:0006508">
    <property type="term" value="P:proteolysis"/>
    <property type="evidence" value="ECO:0007669"/>
    <property type="project" value="UniProtKB-KW"/>
</dbReference>
<dbReference type="GO" id="GO:0004252">
    <property type="term" value="F:serine-type endopeptidase activity"/>
    <property type="evidence" value="ECO:0007669"/>
    <property type="project" value="UniProtKB-UniRule"/>
</dbReference>
<dbReference type="PROSITE" id="PS51892">
    <property type="entry name" value="SUBTILASE"/>
    <property type="match status" value="1"/>
</dbReference>
<dbReference type="InterPro" id="IPR000209">
    <property type="entry name" value="Peptidase_S8/S53_dom"/>
</dbReference>
<dbReference type="InterPro" id="IPR015500">
    <property type="entry name" value="Peptidase_S8_subtilisin-rel"/>
</dbReference>
<dbReference type="PRINTS" id="PR00723">
    <property type="entry name" value="SUBTILISIN"/>
</dbReference>
<dbReference type="PANTHER" id="PTHR43399">
    <property type="entry name" value="SUBTILISIN-RELATED"/>
    <property type="match status" value="1"/>
</dbReference>
<feature type="active site" description="Charge relay system" evidence="5">
    <location>
        <position position="57"/>
    </location>
</feature>
<dbReference type="PANTHER" id="PTHR43399:SF4">
    <property type="entry name" value="CELL WALL-ASSOCIATED PROTEASE"/>
    <property type="match status" value="1"/>
</dbReference>
<evidence type="ECO:0000313" key="7">
    <source>
        <dbReference type="EMBL" id="OOP66276.1"/>
    </source>
</evidence>
<evidence type="ECO:0000256" key="3">
    <source>
        <dbReference type="ARBA" id="ARBA00022801"/>
    </source>
</evidence>
<dbReference type="InterPro" id="IPR022398">
    <property type="entry name" value="Peptidase_S8_His-AS"/>
</dbReference>
<evidence type="ECO:0000256" key="4">
    <source>
        <dbReference type="ARBA" id="ARBA00022825"/>
    </source>
</evidence>